<dbReference type="PATRIC" id="fig|401562.4.peg.1208"/>
<keyword evidence="3" id="KW-1185">Reference proteome</keyword>
<feature type="transmembrane region" description="Helical" evidence="1">
    <location>
        <begin position="117"/>
        <end position="141"/>
    </location>
</feature>
<gene>
    <name evidence="2" type="ORF">NS365_07440</name>
</gene>
<dbReference type="AlphaFoldDB" id="A0A175RU29"/>
<dbReference type="Proteomes" id="UP000078529">
    <property type="component" value="Unassembled WGS sequence"/>
</dbReference>
<comment type="caution">
    <text evidence="2">The sequence shown here is derived from an EMBL/GenBank/DDBJ whole genome shotgun (WGS) entry which is preliminary data.</text>
</comment>
<keyword evidence="1" id="KW-1133">Transmembrane helix</keyword>
<feature type="transmembrane region" description="Helical" evidence="1">
    <location>
        <begin position="80"/>
        <end position="105"/>
    </location>
</feature>
<keyword evidence="1" id="KW-0812">Transmembrane</keyword>
<feature type="transmembrane region" description="Helical" evidence="1">
    <location>
        <begin position="10"/>
        <end position="29"/>
    </location>
</feature>
<keyword evidence="1" id="KW-0472">Membrane</keyword>
<dbReference type="EMBL" id="LDQA01000018">
    <property type="protein sequence ID" value="KTR06454.1"/>
    <property type="molecule type" value="Genomic_DNA"/>
</dbReference>
<proteinExistence type="predicted"/>
<organism evidence="2 3">
    <name type="scientific">Aureimonas ureilytica</name>
    <dbReference type="NCBI Taxonomy" id="401562"/>
    <lineage>
        <taxon>Bacteria</taxon>
        <taxon>Pseudomonadati</taxon>
        <taxon>Pseudomonadota</taxon>
        <taxon>Alphaproteobacteria</taxon>
        <taxon>Hyphomicrobiales</taxon>
        <taxon>Aurantimonadaceae</taxon>
        <taxon>Aureimonas</taxon>
    </lineage>
</organism>
<feature type="transmembrane region" description="Helical" evidence="1">
    <location>
        <begin position="49"/>
        <end position="68"/>
    </location>
</feature>
<protein>
    <submittedName>
        <fullName evidence="2">Uncharacterized protein</fullName>
    </submittedName>
</protein>
<sequence length="150" mass="17410">MQVHTFEGKLLAAGVRTIMVLLMIESPFLGELMHRNVTFTSESNFKLSILYLGFIAPAMLFFAVFPPVKEYFTSMFKVQIDTFGAIILAAVYAYIILFCAAMWFGPFKELWTLWNPVGRFFGVMHVLLPVAMLIEFATRWLRKYIYRKSR</sequence>
<evidence type="ECO:0000313" key="3">
    <source>
        <dbReference type="Proteomes" id="UP000078529"/>
    </source>
</evidence>
<name>A0A175RU29_9HYPH</name>
<reference evidence="2 3" key="1">
    <citation type="journal article" date="2016" name="Front. Microbiol.">
        <title>Genomic Resource of Rice Seed Associated Bacteria.</title>
        <authorList>
            <person name="Midha S."/>
            <person name="Bansal K."/>
            <person name="Sharma S."/>
            <person name="Kumar N."/>
            <person name="Patil P.P."/>
            <person name="Chaudhry V."/>
            <person name="Patil P.B."/>
        </authorList>
    </citation>
    <scope>NUCLEOTIDE SEQUENCE [LARGE SCALE GENOMIC DNA]</scope>
    <source>
        <strain evidence="2 3">NS365</strain>
    </source>
</reference>
<evidence type="ECO:0000256" key="1">
    <source>
        <dbReference type="SAM" id="Phobius"/>
    </source>
</evidence>
<evidence type="ECO:0000313" key="2">
    <source>
        <dbReference type="EMBL" id="KTR06454.1"/>
    </source>
</evidence>
<accession>A0A175RU29</accession>